<dbReference type="SUPFAM" id="SSF54909">
    <property type="entry name" value="Dimeric alpha+beta barrel"/>
    <property type="match status" value="1"/>
</dbReference>
<dbReference type="AlphaFoldDB" id="A0A7C9RB14"/>
<evidence type="ECO:0000313" key="1">
    <source>
        <dbReference type="EMBL" id="NGN44661.1"/>
    </source>
</evidence>
<evidence type="ECO:0000313" key="2">
    <source>
        <dbReference type="Proteomes" id="UP000481252"/>
    </source>
</evidence>
<proteinExistence type="predicted"/>
<sequence length="108" mass="11840">MSKNPATPGSVLGIVVKLIPKPGQCEACVVALRRLFDESAKLPSFVEAAVYAGDDGESILMVERWAETPASFQKLLSSAKHFALFEHETDGLIETRDITFFNGQALWQ</sequence>
<dbReference type="RefSeq" id="WP_165121046.1">
    <property type="nucleotide sequence ID" value="NZ_JAAKZG010000018.1"/>
</dbReference>
<name>A0A7C9RB14_9HYPH</name>
<dbReference type="Gene3D" id="3.30.70.100">
    <property type="match status" value="1"/>
</dbReference>
<organism evidence="1 2">
    <name type="scientific">Mesorhizobium zhangyense</name>
    <dbReference type="NCBI Taxonomy" id="1776730"/>
    <lineage>
        <taxon>Bacteria</taxon>
        <taxon>Pseudomonadati</taxon>
        <taxon>Pseudomonadota</taxon>
        <taxon>Alphaproteobacteria</taxon>
        <taxon>Hyphomicrobiales</taxon>
        <taxon>Phyllobacteriaceae</taxon>
        <taxon>Mesorhizobium</taxon>
    </lineage>
</organism>
<accession>A0A7C9RB14</accession>
<dbReference type="EMBL" id="JAAKZG010000018">
    <property type="protein sequence ID" value="NGN44661.1"/>
    <property type="molecule type" value="Genomic_DNA"/>
</dbReference>
<gene>
    <name evidence="1" type="ORF">G6N74_26745</name>
</gene>
<protein>
    <recommendedName>
        <fullName evidence="3">Antibiotic biosynthesis monooxygenase</fullName>
    </recommendedName>
</protein>
<comment type="caution">
    <text evidence="1">The sequence shown here is derived from an EMBL/GenBank/DDBJ whole genome shotgun (WGS) entry which is preliminary data.</text>
</comment>
<reference evidence="1 2" key="1">
    <citation type="submission" date="2020-02" db="EMBL/GenBank/DDBJ databases">
        <title>Genome sequence of the type strain CGMCC 1.15528 of Mesorhizobium zhangyense.</title>
        <authorList>
            <person name="Gao J."/>
            <person name="Sun J."/>
        </authorList>
    </citation>
    <scope>NUCLEOTIDE SEQUENCE [LARGE SCALE GENOMIC DNA]</scope>
    <source>
        <strain evidence="1 2">CGMCC 1.15528</strain>
    </source>
</reference>
<keyword evidence="2" id="KW-1185">Reference proteome</keyword>
<dbReference type="InterPro" id="IPR011008">
    <property type="entry name" value="Dimeric_a/b-barrel"/>
</dbReference>
<dbReference type="Proteomes" id="UP000481252">
    <property type="component" value="Unassembled WGS sequence"/>
</dbReference>
<evidence type="ECO:0008006" key="3">
    <source>
        <dbReference type="Google" id="ProtNLM"/>
    </source>
</evidence>